<name>A0A4Q5N3D7_9MICO</name>
<dbReference type="Pfam" id="PF00581">
    <property type="entry name" value="Rhodanese"/>
    <property type="match status" value="1"/>
</dbReference>
<dbReference type="InterPro" id="IPR001845">
    <property type="entry name" value="HTH_ArsR_DNA-bd_dom"/>
</dbReference>
<protein>
    <submittedName>
        <fullName evidence="6">Metalloregulator ArsR/SmtB family transcription factor</fullName>
    </submittedName>
</protein>
<dbReference type="SUPFAM" id="SSF46785">
    <property type="entry name" value="Winged helix' DNA-binding domain"/>
    <property type="match status" value="1"/>
</dbReference>
<dbReference type="InterPro" id="IPR051011">
    <property type="entry name" value="Metal_resp_trans_reg"/>
</dbReference>
<dbReference type="InterPro" id="IPR036873">
    <property type="entry name" value="Rhodanese-like_dom_sf"/>
</dbReference>
<dbReference type="PANTHER" id="PTHR43132">
    <property type="entry name" value="ARSENICAL RESISTANCE OPERON REPRESSOR ARSR-RELATED"/>
    <property type="match status" value="1"/>
</dbReference>
<reference evidence="6 7" key="1">
    <citation type="submission" date="2019-01" db="EMBL/GenBank/DDBJ databases">
        <title>Novel species of Cellulomonas.</title>
        <authorList>
            <person name="Liu Q."/>
            <person name="Xin Y.-H."/>
        </authorList>
    </citation>
    <scope>NUCLEOTIDE SEQUENCE [LARGE SCALE GENOMIC DNA]</scope>
    <source>
        <strain evidence="6 7">HLT2-17</strain>
    </source>
</reference>
<dbReference type="NCBIfam" id="NF033788">
    <property type="entry name" value="HTH_metalloreg"/>
    <property type="match status" value="1"/>
</dbReference>
<proteinExistence type="predicted"/>
<dbReference type="GO" id="GO:0004792">
    <property type="term" value="F:thiosulfate-cyanide sulfurtransferase activity"/>
    <property type="evidence" value="ECO:0007669"/>
    <property type="project" value="InterPro"/>
</dbReference>
<dbReference type="InterPro" id="IPR001307">
    <property type="entry name" value="Thiosulphate_STrfase_CS"/>
</dbReference>
<dbReference type="PROSITE" id="PS00380">
    <property type="entry name" value="RHODANESE_1"/>
    <property type="match status" value="1"/>
</dbReference>
<evidence type="ECO:0000313" key="6">
    <source>
        <dbReference type="EMBL" id="RYV52738.1"/>
    </source>
</evidence>
<dbReference type="InterPro" id="IPR001763">
    <property type="entry name" value="Rhodanese-like_dom"/>
</dbReference>
<dbReference type="OrthoDB" id="9802028at2"/>
<keyword evidence="3" id="KW-0804">Transcription</keyword>
<dbReference type="AlphaFoldDB" id="A0A4Q5N3D7"/>
<evidence type="ECO:0000256" key="3">
    <source>
        <dbReference type="ARBA" id="ARBA00023163"/>
    </source>
</evidence>
<dbReference type="CDD" id="cd00090">
    <property type="entry name" value="HTH_ARSR"/>
    <property type="match status" value="1"/>
</dbReference>
<dbReference type="InterPro" id="IPR011991">
    <property type="entry name" value="ArsR-like_HTH"/>
</dbReference>
<evidence type="ECO:0000259" key="5">
    <source>
        <dbReference type="PROSITE" id="PS50987"/>
    </source>
</evidence>
<dbReference type="GO" id="GO:0003700">
    <property type="term" value="F:DNA-binding transcription factor activity"/>
    <property type="evidence" value="ECO:0007669"/>
    <property type="project" value="InterPro"/>
</dbReference>
<dbReference type="EMBL" id="SDWW01000003">
    <property type="protein sequence ID" value="RYV52738.1"/>
    <property type="molecule type" value="Genomic_DNA"/>
</dbReference>
<dbReference type="Gene3D" id="3.40.250.10">
    <property type="entry name" value="Rhodanese-like domain"/>
    <property type="match status" value="1"/>
</dbReference>
<sequence length="222" mass="24480">MSRRQAKDAVFEQFARIGKALSSPKRLELLDLLAQGERSVEALARTANLNVTTTSAHLQALKQARVVATRRVGTKVFYRLAGRDVAELYLQIQRVAEHHLPDLGEARVNFLGPDDTDEVGREEVRRRVRAGDVIVIDVRPEEEFAGGHLPGAKSFPLDQLAARLAELPTGVDVIAYCRGPYCVLSYDAVRLLHAHGRTARRLADGILEWQAADLPVESADVA</sequence>
<dbReference type="Gene3D" id="1.10.10.10">
    <property type="entry name" value="Winged helix-like DNA-binding domain superfamily/Winged helix DNA-binding domain"/>
    <property type="match status" value="1"/>
</dbReference>
<dbReference type="PANTHER" id="PTHR43132:SF8">
    <property type="entry name" value="HTH-TYPE TRANSCRIPTIONAL REGULATOR KMTR"/>
    <property type="match status" value="1"/>
</dbReference>
<dbReference type="InterPro" id="IPR036390">
    <property type="entry name" value="WH_DNA-bd_sf"/>
</dbReference>
<organism evidence="6 7">
    <name type="scientific">Pengzhenrongella frigida</name>
    <dbReference type="NCBI Taxonomy" id="1259133"/>
    <lineage>
        <taxon>Bacteria</taxon>
        <taxon>Bacillati</taxon>
        <taxon>Actinomycetota</taxon>
        <taxon>Actinomycetes</taxon>
        <taxon>Micrococcales</taxon>
        <taxon>Pengzhenrongella</taxon>
    </lineage>
</organism>
<gene>
    <name evidence="6" type="ORF">EUA98_02035</name>
</gene>
<keyword evidence="2" id="KW-0238">DNA-binding</keyword>
<dbReference type="FunFam" id="3.40.250.10:FF:000039">
    <property type="entry name" value="ArsR family transcriptional regulator"/>
    <property type="match status" value="1"/>
</dbReference>
<dbReference type="PROSITE" id="PS50206">
    <property type="entry name" value="RHODANESE_3"/>
    <property type="match status" value="1"/>
</dbReference>
<comment type="caution">
    <text evidence="6">The sequence shown here is derived from an EMBL/GenBank/DDBJ whole genome shotgun (WGS) entry which is preliminary data.</text>
</comment>
<dbReference type="RefSeq" id="WP_130100989.1">
    <property type="nucleotide sequence ID" value="NZ_SDWW01000003.1"/>
</dbReference>
<dbReference type="GO" id="GO:0003677">
    <property type="term" value="F:DNA binding"/>
    <property type="evidence" value="ECO:0007669"/>
    <property type="project" value="UniProtKB-KW"/>
</dbReference>
<evidence type="ECO:0000259" key="4">
    <source>
        <dbReference type="PROSITE" id="PS50206"/>
    </source>
</evidence>
<dbReference type="SUPFAM" id="SSF52821">
    <property type="entry name" value="Rhodanese/Cell cycle control phosphatase"/>
    <property type="match status" value="1"/>
</dbReference>
<dbReference type="CDD" id="cd00158">
    <property type="entry name" value="RHOD"/>
    <property type="match status" value="1"/>
</dbReference>
<dbReference type="PRINTS" id="PR00778">
    <property type="entry name" value="HTHARSR"/>
</dbReference>
<keyword evidence="1" id="KW-0805">Transcription regulation</keyword>
<dbReference type="Proteomes" id="UP000293764">
    <property type="component" value="Unassembled WGS sequence"/>
</dbReference>
<dbReference type="Pfam" id="PF01022">
    <property type="entry name" value="HTH_5"/>
    <property type="match status" value="1"/>
</dbReference>
<feature type="domain" description="Rhodanese" evidence="4">
    <location>
        <begin position="129"/>
        <end position="218"/>
    </location>
</feature>
<accession>A0A4Q5N3D7</accession>
<evidence type="ECO:0000256" key="2">
    <source>
        <dbReference type="ARBA" id="ARBA00023125"/>
    </source>
</evidence>
<dbReference type="PROSITE" id="PS50987">
    <property type="entry name" value="HTH_ARSR_2"/>
    <property type="match status" value="1"/>
</dbReference>
<keyword evidence="7" id="KW-1185">Reference proteome</keyword>
<evidence type="ECO:0000313" key="7">
    <source>
        <dbReference type="Proteomes" id="UP000293764"/>
    </source>
</evidence>
<dbReference type="InterPro" id="IPR036388">
    <property type="entry name" value="WH-like_DNA-bd_sf"/>
</dbReference>
<feature type="domain" description="HTH arsR-type" evidence="5">
    <location>
        <begin position="6"/>
        <end position="100"/>
    </location>
</feature>
<dbReference type="SMART" id="SM00450">
    <property type="entry name" value="RHOD"/>
    <property type="match status" value="1"/>
</dbReference>
<dbReference type="SMART" id="SM00418">
    <property type="entry name" value="HTH_ARSR"/>
    <property type="match status" value="1"/>
</dbReference>
<evidence type="ECO:0000256" key="1">
    <source>
        <dbReference type="ARBA" id="ARBA00023015"/>
    </source>
</evidence>